<gene>
    <name evidence="2" type="ORF">CDAUBV1_LOCUS15338</name>
</gene>
<sequence length="185" mass="20817">MGCNVSKNEVELNETKKSEEKINDSGVEGGSKGKNSISFEISLDKCNTVGDTRGNLCETRKSELRKPTRLAPIQNPPVITNEMIDEKLKRAEEKREQLLAARRISCQKPRQAPPSLLMQGRSIPIAKSAEKKKTNTPSSWTMNWSGDENLTDEQLDAILQAEEEGQAENERNFEEELLLSDPREF</sequence>
<name>A0AAV2TVG2_CALDB</name>
<dbReference type="Proteomes" id="UP001497525">
    <property type="component" value="Unassembled WGS sequence"/>
</dbReference>
<dbReference type="EMBL" id="CAXLJL010000711">
    <property type="protein sequence ID" value="CAL5140160.1"/>
    <property type="molecule type" value="Genomic_DNA"/>
</dbReference>
<protein>
    <recommendedName>
        <fullName evidence="4">Stathmin</fullName>
    </recommendedName>
</protein>
<proteinExistence type="predicted"/>
<evidence type="ECO:0008006" key="4">
    <source>
        <dbReference type="Google" id="ProtNLM"/>
    </source>
</evidence>
<evidence type="ECO:0000313" key="3">
    <source>
        <dbReference type="Proteomes" id="UP001497525"/>
    </source>
</evidence>
<comment type="caution">
    <text evidence="2">The sequence shown here is derived from an EMBL/GenBank/DDBJ whole genome shotgun (WGS) entry which is preliminary data.</text>
</comment>
<evidence type="ECO:0000313" key="2">
    <source>
        <dbReference type="EMBL" id="CAL5140160.1"/>
    </source>
</evidence>
<feature type="compositionally biased region" description="Basic and acidic residues" evidence="1">
    <location>
        <begin position="8"/>
        <end position="23"/>
    </location>
</feature>
<organism evidence="2 3">
    <name type="scientific">Calicophoron daubneyi</name>
    <name type="common">Rumen fluke</name>
    <name type="synonym">Paramphistomum daubneyi</name>
    <dbReference type="NCBI Taxonomy" id="300641"/>
    <lineage>
        <taxon>Eukaryota</taxon>
        <taxon>Metazoa</taxon>
        <taxon>Spiralia</taxon>
        <taxon>Lophotrochozoa</taxon>
        <taxon>Platyhelminthes</taxon>
        <taxon>Trematoda</taxon>
        <taxon>Digenea</taxon>
        <taxon>Plagiorchiida</taxon>
        <taxon>Pronocephalata</taxon>
        <taxon>Paramphistomoidea</taxon>
        <taxon>Paramphistomidae</taxon>
        <taxon>Calicophoron</taxon>
    </lineage>
</organism>
<evidence type="ECO:0000256" key="1">
    <source>
        <dbReference type="SAM" id="MobiDB-lite"/>
    </source>
</evidence>
<accession>A0AAV2TVG2</accession>
<dbReference type="AlphaFoldDB" id="A0AAV2TVG2"/>
<feature type="region of interest" description="Disordered" evidence="1">
    <location>
        <begin position="1"/>
        <end position="35"/>
    </location>
</feature>
<feature type="region of interest" description="Disordered" evidence="1">
    <location>
        <begin position="163"/>
        <end position="185"/>
    </location>
</feature>
<reference evidence="2" key="1">
    <citation type="submission" date="2024-06" db="EMBL/GenBank/DDBJ databases">
        <authorList>
            <person name="Liu X."/>
            <person name="Lenzi L."/>
            <person name="Haldenby T S."/>
            <person name="Uol C."/>
        </authorList>
    </citation>
    <scope>NUCLEOTIDE SEQUENCE</scope>
</reference>